<proteinExistence type="predicted"/>
<gene>
    <name evidence="1" type="ORF">SAMN00017405_1450</name>
</gene>
<dbReference type="RefSeq" id="WP_084054304.1">
    <property type="nucleotide sequence ID" value="NZ_FWWT01000023.1"/>
</dbReference>
<dbReference type="Proteomes" id="UP000192731">
    <property type="component" value="Unassembled WGS sequence"/>
</dbReference>
<organism evidence="1 2">
    <name type="scientific">Desulfonispora thiosulfatigenes DSM 11270</name>
    <dbReference type="NCBI Taxonomy" id="656914"/>
    <lineage>
        <taxon>Bacteria</taxon>
        <taxon>Bacillati</taxon>
        <taxon>Bacillota</taxon>
        <taxon>Clostridia</taxon>
        <taxon>Eubacteriales</taxon>
        <taxon>Peptococcaceae</taxon>
        <taxon>Desulfonispora</taxon>
    </lineage>
</organism>
<dbReference type="AlphaFoldDB" id="A0A1W1VRQ4"/>
<evidence type="ECO:0000313" key="1">
    <source>
        <dbReference type="EMBL" id="SMB96062.1"/>
    </source>
</evidence>
<sequence length="208" mass="24042">MGRESLEKNIITKVDELVNIILNLEVDTKDYQAYKDSAIKKTEELIPLLTNFVEGNIDYIEPMLTQLIKERLPNNLNISTLDAELAKVIKAANGQESEELNEMLNETINPENLNDEKEQYKELSNSTENELQKSIKKVYPKGKILYNFSIRGQIVDAYLSDKKVALTSKKFNKSVEYFCKKQGIKIFYVPKEIRNDYRRLGRALKNSI</sequence>
<accession>A0A1W1VRQ4</accession>
<keyword evidence="2" id="KW-1185">Reference proteome</keyword>
<name>A0A1W1VRQ4_DESTI</name>
<reference evidence="1 2" key="1">
    <citation type="submission" date="2017-04" db="EMBL/GenBank/DDBJ databases">
        <authorList>
            <person name="Afonso C.L."/>
            <person name="Miller P.J."/>
            <person name="Scott M.A."/>
            <person name="Spackman E."/>
            <person name="Goraichik I."/>
            <person name="Dimitrov K.M."/>
            <person name="Suarez D.L."/>
            <person name="Swayne D.E."/>
        </authorList>
    </citation>
    <scope>NUCLEOTIDE SEQUENCE [LARGE SCALE GENOMIC DNA]</scope>
    <source>
        <strain evidence="1 2">DSM 11270</strain>
    </source>
</reference>
<protein>
    <submittedName>
        <fullName evidence="1">Uncharacterized protein</fullName>
    </submittedName>
</protein>
<dbReference type="EMBL" id="FWWT01000023">
    <property type="protein sequence ID" value="SMB96062.1"/>
    <property type="molecule type" value="Genomic_DNA"/>
</dbReference>
<evidence type="ECO:0000313" key="2">
    <source>
        <dbReference type="Proteomes" id="UP000192731"/>
    </source>
</evidence>